<evidence type="ECO:0000256" key="2">
    <source>
        <dbReference type="SAM" id="MobiDB-lite"/>
    </source>
</evidence>
<feature type="transmembrane region" description="Helical" evidence="3">
    <location>
        <begin position="332"/>
        <end position="349"/>
    </location>
</feature>
<feature type="transmembrane region" description="Helical" evidence="3">
    <location>
        <begin position="478"/>
        <end position="496"/>
    </location>
</feature>
<evidence type="ECO:0000313" key="5">
    <source>
        <dbReference type="EMBL" id="WBP91269.1"/>
    </source>
</evidence>
<dbReference type="CDD" id="cd00093">
    <property type="entry name" value="HTH_XRE"/>
    <property type="match status" value="1"/>
</dbReference>
<sequence length="502" mass="55169">MEGQANSGEDRNKATTKAGRDYASALRDAFGQCVKAGGVTQEQLARAVRYAPATVSRYLSGQRTAPQQFLDGFLDFLSAHGTPIDKTRREDLHDLRRAAQAAGSASEQVLVLQEFLEQARSKVRELESLLRDERVGHTEERRAAAADLQTRITAHQAEAERLYQLLERERTERANERHAAAAETQVLTASIERSEATRTALEKQLAEQRGQLDAAATLARGLHTDLEHADRRATTAETQLATVRRELRTLRHQVEQLQAEPTPADVVPDPEMPATAQARVHSSHQRHAGAGQQTTRPVPPRGRARGGPGPFRKPRRPFVSDTPQRMGRAAETVMGVLAATAIAAQLGIYRGAAIQWDSTHSLPAHVGQAALVIFLLGVFIAPLLILLTEAALAPPTWEDNEWDPFGDYFFIRPKPASAGERLRLWLTLFVTRSLTRGPTPSRVFNTIKAAGVAAVPTGVLWGELSRNAGQLITRFTSLAPWIILGISVLALLRWIAGSIRYW</sequence>
<evidence type="ECO:0000256" key="3">
    <source>
        <dbReference type="SAM" id="Phobius"/>
    </source>
</evidence>
<feature type="domain" description="HTH cro/C1-type" evidence="4">
    <location>
        <begin position="25"/>
        <end position="84"/>
    </location>
</feature>
<organism evidence="5 6">
    <name type="scientific">Kitasatospora cathayae</name>
    <dbReference type="NCBI Taxonomy" id="3004092"/>
    <lineage>
        <taxon>Bacteria</taxon>
        <taxon>Bacillati</taxon>
        <taxon>Actinomycetota</taxon>
        <taxon>Actinomycetes</taxon>
        <taxon>Kitasatosporales</taxon>
        <taxon>Streptomycetaceae</taxon>
        <taxon>Kitasatospora</taxon>
    </lineage>
</organism>
<proteinExistence type="predicted"/>
<keyword evidence="3" id="KW-0472">Membrane</keyword>
<feature type="region of interest" description="Disordered" evidence="2">
    <location>
        <begin position="277"/>
        <end position="322"/>
    </location>
</feature>
<keyword evidence="3" id="KW-0812">Transmembrane</keyword>
<evidence type="ECO:0000256" key="1">
    <source>
        <dbReference type="SAM" id="Coils"/>
    </source>
</evidence>
<reference evidence="6" key="1">
    <citation type="submission" date="2022-12" db="EMBL/GenBank/DDBJ databases">
        <authorList>
            <person name="Mo P."/>
        </authorList>
    </citation>
    <scope>NUCLEOTIDE SEQUENCE [LARGE SCALE GENOMIC DNA]</scope>
    <source>
        <strain evidence="6">HUAS 3-15</strain>
    </source>
</reference>
<dbReference type="SMART" id="SM00530">
    <property type="entry name" value="HTH_XRE"/>
    <property type="match status" value="1"/>
</dbReference>
<dbReference type="Pfam" id="PF13560">
    <property type="entry name" value="HTH_31"/>
    <property type="match status" value="1"/>
</dbReference>
<dbReference type="InterPro" id="IPR010982">
    <property type="entry name" value="Lambda_DNA-bd_dom_sf"/>
</dbReference>
<feature type="transmembrane region" description="Helical" evidence="3">
    <location>
        <begin position="370"/>
        <end position="393"/>
    </location>
</feature>
<dbReference type="InterPro" id="IPR001387">
    <property type="entry name" value="Cro/C1-type_HTH"/>
</dbReference>
<dbReference type="RefSeq" id="WP_270150519.1">
    <property type="nucleotide sequence ID" value="NZ_CP115450.1"/>
</dbReference>
<accession>A0ABY7QG79</accession>
<evidence type="ECO:0000259" key="4">
    <source>
        <dbReference type="SMART" id="SM00530"/>
    </source>
</evidence>
<dbReference type="Proteomes" id="UP001212821">
    <property type="component" value="Chromosome"/>
</dbReference>
<evidence type="ECO:0000313" key="6">
    <source>
        <dbReference type="Proteomes" id="UP001212821"/>
    </source>
</evidence>
<keyword evidence="1" id="KW-0175">Coiled coil</keyword>
<feature type="coiled-coil region" evidence="1">
    <location>
        <begin position="112"/>
        <end position="260"/>
    </location>
</feature>
<name>A0ABY7QG79_9ACTN</name>
<dbReference type="EMBL" id="CP115450">
    <property type="protein sequence ID" value="WBP91269.1"/>
    <property type="molecule type" value="Genomic_DNA"/>
</dbReference>
<keyword evidence="6" id="KW-1185">Reference proteome</keyword>
<gene>
    <name evidence="5" type="ORF">O1G21_38915</name>
</gene>
<dbReference type="Gene3D" id="1.10.260.40">
    <property type="entry name" value="lambda repressor-like DNA-binding domains"/>
    <property type="match status" value="1"/>
</dbReference>
<keyword evidence="3" id="KW-1133">Transmembrane helix</keyword>
<protein>
    <recommendedName>
        <fullName evidence="4">HTH cro/C1-type domain-containing protein</fullName>
    </recommendedName>
</protein>